<dbReference type="GO" id="GO:0030976">
    <property type="term" value="F:thiamine pyrophosphate binding"/>
    <property type="evidence" value="ECO:0007669"/>
    <property type="project" value="UniProtKB-UniRule"/>
</dbReference>
<name>A0A6N8CMW5_9BACI</name>
<dbReference type="UniPathway" id="UPA00079"/>
<comment type="pathway">
    <text evidence="7">Quinol/quinone metabolism; menaquinone biosynthesis.</text>
</comment>
<dbReference type="EC" id="2.2.1.9" evidence="7"/>
<comment type="function">
    <text evidence="7">Catalyzes the thiamine diphosphate-dependent decarboxylation of 2-oxoglutarate and the subsequent addition of the resulting succinic semialdehyde-thiamine pyrophosphate anion to isochorismate to yield 2-succinyl-5-enolpyruvyl-6-hydroxy-3-cyclohexene-1-carboxylate (SEPHCHC).</text>
</comment>
<dbReference type="InterPro" id="IPR032264">
    <property type="entry name" value="MenD_middle"/>
</dbReference>
<dbReference type="GO" id="GO:0030145">
    <property type="term" value="F:manganese ion binding"/>
    <property type="evidence" value="ECO:0007669"/>
    <property type="project" value="UniProtKB-UniRule"/>
</dbReference>
<dbReference type="SUPFAM" id="SSF52467">
    <property type="entry name" value="DHS-like NAD/FAD-binding domain"/>
    <property type="match status" value="1"/>
</dbReference>
<organism evidence="11 12">
    <name type="scientific">Terrilactibacillus tamarindi</name>
    <dbReference type="NCBI Taxonomy" id="2599694"/>
    <lineage>
        <taxon>Bacteria</taxon>
        <taxon>Bacillati</taxon>
        <taxon>Bacillota</taxon>
        <taxon>Bacilli</taxon>
        <taxon>Bacillales</taxon>
        <taxon>Bacillaceae</taxon>
        <taxon>Terrilactibacillus</taxon>
    </lineage>
</organism>
<dbReference type="EMBL" id="WNHB01000001">
    <property type="protein sequence ID" value="MTT30517.1"/>
    <property type="molecule type" value="Genomic_DNA"/>
</dbReference>
<evidence type="ECO:0000259" key="8">
    <source>
        <dbReference type="Pfam" id="PF02775"/>
    </source>
</evidence>
<dbReference type="InterPro" id="IPR004433">
    <property type="entry name" value="MenaQ_synth_MenD"/>
</dbReference>
<feature type="domain" description="Menaquinone biosynthesis protein MenD middle" evidence="10">
    <location>
        <begin position="222"/>
        <end position="405"/>
    </location>
</feature>
<evidence type="ECO:0000256" key="7">
    <source>
        <dbReference type="HAMAP-Rule" id="MF_01659"/>
    </source>
</evidence>
<feature type="domain" description="Thiamine pyrophosphate enzyme N-terminal TPP-binding" evidence="9">
    <location>
        <begin position="13"/>
        <end position="125"/>
    </location>
</feature>
<feature type="domain" description="Thiamine pyrophosphate enzyme TPP-binding" evidence="8">
    <location>
        <begin position="439"/>
        <end position="554"/>
    </location>
</feature>
<dbReference type="SUPFAM" id="SSF52518">
    <property type="entry name" value="Thiamin diphosphate-binding fold (THDP-binding)"/>
    <property type="match status" value="2"/>
</dbReference>
<dbReference type="AlphaFoldDB" id="A0A6N8CMW5"/>
<dbReference type="PANTHER" id="PTHR42916">
    <property type="entry name" value="2-SUCCINYL-5-ENOLPYRUVYL-6-HYDROXY-3-CYCLOHEXENE-1-CARBOXYLATE SYNTHASE"/>
    <property type="match status" value="1"/>
</dbReference>
<dbReference type="OrthoDB" id="9791859at2"/>
<dbReference type="CDD" id="cd02009">
    <property type="entry name" value="TPP_SHCHC_synthase"/>
    <property type="match status" value="1"/>
</dbReference>
<keyword evidence="5 7" id="KW-0786">Thiamine pyrophosphate</keyword>
<sequence length="582" mass="65416">MTRHQEKLTRFCAAFIDELALSGLRHIVVSPGSRSTPLTMLFDNCPNIKVWMNVDERSAGFFALGMAKACMEPVAILCTSGTAAANYYPAIVEAKLAGVPLIVLTADRPHHLRDVGAPQAIDQIKLYGDQVKWFKEMPPQSDEKHTLQFVRKTARRAYSVSAASPKGPVHLNFPFEEPLIPSLDMDNLWTKVHSNASPFYYENEQGSILEHQLFSLLHEIQSIKKGLIVVGPMTNEEAIPHINAFAQQCGFPILADPLSGMRSGDHDKTQIIDMYDAIFREPSIPDLLASDGVIRFGAMPVSKSFLNYLTKVEPKTYLVVDEKGSFRDPTHLSTQMIGMSPISFCQLLTSTLQMTRNEHWLSEWIDINRDIQKRVEDYSEDEHWFEGQVFVEVLNEAHPGTTLFVGNSMPVRDLDTFFISQEKKIHPMANRGANGIDGVISTALGAATIRPSLTLVIGDLSFYHDMNGLLMSKCYNIDITIVVVNNNGGGIFSFLPQAKESDRFEALFGTSTDLELEYAVRMYNGRYSNPTTWEAFRKELQAANRAEGLKVIEIRTNRQENTAIHRKLWDDIKDLIKARLML</sequence>
<dbReference type="Gene3D" id="3.40.50.970">
    <property type="match status" value="2"/>
</dbReference>
<dbReference type="Pfam" id="PF02776">
    <property type="entry name" value="TPP_enzyme_N"/>
    <property type="match status" value="1"/>
</dbReference>
<evidence type="ECO:0000256" key="2">
    <source>
        <dbReference type="ARBA" id="ARBA00022679"/>
    </source>
</evidence>
<dbReference type="Gene3D" id="3.40.50.1220">
    <property type="entry name" value="TPP-binding domain"/>
    <property type="match status" value="1"/>
</dbReference>
<dbReference type="Pfam" id="PF16582">
    <property type="entry name" value="TPP_enzyme_M_2"/>
    <property type="match status" value="1"/>
</dbReference>
<accession>A0A6N8CMW5</accession>
<dbReference type="PANTHER" id="PTHR42916:SF1">
    <property type="entry name" value="PROTEIN PHYLLO, CHLOROPLASTIC"/>
    <property type="match status" value="1"/>
</dbReference>
<dbReference type="Proteomes" id="UP000440978">
    <property type="component" value="Unassembled WGS sequence"/>
</dbReference>
<evidence type="ECO:0000256" key="6">
    <source>
        <dbReference type="ARBA" id="ARBA00023211"/>
    </source>
</evidence>
<reference evidence="11 12" key="1">
    <citation type="submission" date="2019-11" db="EMBL/GenBank/DDBJ databases">
        <title>Terrilactibacillus tamarindus sp. nov. BCM23-1 isolated from bark of Tamarindus indica.</title>
        <authorList>
            <person name="Kingkaew E."/>
            <person name="Tanasupawat S."/>
        </authorList>
    </citation>
    <scope>NUCLEOTIDE SEQUENCE [LARGE SCALE GENOMIC DNA]</scope>
    <source>
        <strain evidence="11 12">BCM23-1</strain>
    </source>
</reference>
<comment type="pathway">
    <text evidence="7">Quinol/quinone metabolism; 1,4-dihydroxy-2-naphthoate biosynthesis; 1,4-dihydroxy-2-naphthoate from chorismate: step 2/7.</text>
</comment>
<evidence type="ECO:0000256" key="4">
    <source>
        <dbReference type="ARBA" id="ARBA00022842"/>
    </source>
</evidence>
<dbReference type="CDD" id="cd07037">
    <property type="entry name" value="TPP_PYR_MenD"/>
    <property type="match status" value="1"/>
</dbReference>
<dbReference type="InterPro" id="IPR012001">
    <property type="entry name" value="Thiamin_PyroP_enz_TPP-bd_dom"/>
</dbReference>
<comment type="similarity">
    <text evidence="7">Belongs to the TPP enzyme family. MenD subfamily.</text>
</comment>
<evidence type="ECO:0000256" key="1">
    <source>
        <dbReference type="ARBA" id="ARBA00022428"/>
    </source>
</evidence>
<dbReference type="RefSeq" id="WP_155215770.1">
    <property type="nucleotide sequence ID" value="NZ_WNHB01000001.1"/>
</dbReference>
<dbReference type="GO" id="GO:0070204">
    <property type="term" value="F:2-succinyl-5-enolpyruvyl-6-hydroxy-3-cyclohexene-1-carboxylic-acid synthase activity"/>
    <property type="evidence" value="ECO:0007669"/>
    <property type="project" value="UniProtKB-UniRule"/>
</dbReference>
<gene>
    <name evidence="7 11" type="primary">menD</name>
    <name evidence="11" type="ORF">GMB86_00625</name>
</gene>
<dbReference type="InterPro" id="IPR011766">
    <property type="entry name" value="TPP_enzyme_TPP-bd"/>
</dbReference>
<dbReference type="GO" id="GO:0000287">
    <property type="term" value="F:magnesium ion binding"/>
    <property type="evidence" value="ECO:0007669"/>
    <property type="project" value="UniProtKB-UniRule"/>
</dbReference>
<keyword evidence="12" id="KW-1185">Reference proteome</keyword>
<dbReference type="HAMAP" id="MF_01659">
    <property type="entry name" value="MenD"/>
    <property type="match status" value="1"/>
</dbReference>
<dbReference type="InterPro" id="IPR029061">
    <property type="entry name" value="THDP-binding"/>
</dbReference>
<dbReference type="InterPro" id="IPR029035">
    <property type="entry name" value="DHS-like_NAD/FAD-binding_dom"/>
</dbReference>
<comment type="subunit">
    <text evidence="7">Homodimer.</text>
</comment>
<keyword evidence="3 7" id="KW-0479">Metal-binding</keyword>
<keyword evidence="2 7" id="KW-0808">Transferase</keyword>
<dbReference type="GO" id="GO:0009234">
    <property type="term" value="P:menaquinone biosynthetic process"/>
    <property type="evidence" value="ECO:0007669"/>
    <property type="project" value="UniProtKB-UniRule"/>
</dbReference>
<dbReference type="PIRSF" id="PIRSF004983">
    <property type="entry name" value="MenD"/>
    <property type="match status" value="1"/>
</dbReference>
<comment type="catalytic activity">
    <reaction evidence="7">
        <text>isochorismate + 2-oxoglutarate + H(+) = 5-enolpyruvoyl-6-hydroxy-2-succinyl-cyclohex-3-ene-1-carboxylate + CO2</text>
        <dbReference type="Rhea" id="RHEA:25593"/>
        <dbReference type="ChEBI" id="CHEBI:15378"/>
        <dbReference type="ChEBI" id="CHEBI:16526"/>
        <dbReference type="ChEBI" id="CHEBI:16810"/>
        <dbReference type="ChEBI" id="CHEBI:29780"/>
        <dbReference type="ChEBI" id="CHEBI:58818"/>
        <dbReference type="EC" id="2.2.1.9"/>
    </reaction>
</comment>
<evidence type="ECO:0000256" key="5">
    <source>
        <dbReference type="ARBA" id="ARBA00023052"/>
    </source>
</evidence>
<keyword evidence="6 7" id="KW-0464">Manganese</keyword>
<keyword evidence="4 7" id="KW-0460">Magnesium</keyword>
<evidence type="ECO:0000259" key="9">
    <source>
        <dbReference type="Pfam" id="PF02776"/>
    </source>
</evidence>
<comment type="cofactor">
    <cofactor evidence="7">
        <name>thiamine diphosphate</name>
        <dbReference type="ChEBI" id="CHEBI:58937"/>
    </cofactor>
    <text evidence="7">Binds 1 thiamine pyrophosphate per subunit.</text>
</comment>
<dbReference type="Pfam" id="PF02775">
    <property type="entry name" value="TPP_enzyme_C"/>
    <property type="match status" value="1"/>
</dbReference>
<evidence type="ECO:0000313" key="12">
    <source>
        <dbReference type="Proteomes" id="UP000440978"/>
    </source>
</evidence>
<keyword evidence="1 7" id="KW-0474">Menaquinone biosynthesis</keyword>
<dbReference type="UniPathway" id="UPA01057">
    <property type="reaction ID" value="UER00164"/>
</dbReference>
<evidence type="ECO:0000256" key="3">
    <source>
        <dbReference type="ARBA" id="ARBA00022723"/>
    </source>
</evidence>
<evidence type="ECO:0000313" key="11">
    <source>
        <dbReference type="EMBL" id="MTT30517.1"/>
    </source>
</evidence>
<dbReference type="NCBIfam" id="TIGR00173">
    <property type="entry name" value="menD"/>
    <property type="match status" value="1"/>
</dbReference>
<proteinExistence type="inferred from homology"/>
<evidence type="ECO:0000259" key="10">
    <source>
        <dbReference type="Pfam" id="PF16582"/>
    </source>
</evidence>
<comment type="cofactor">
    <cofactor evidence="7">
        <name>Mg(2+)</name>
        <dbReference type="ChEBI" id="CHEBI:18420"/>
    </cofactor>
    <cofactor evidence="7">
        <name>Mn(2+)</name>
        <dbReference type="ChEBI" id="CHEBI:29035"/>
    </cofactor>
</comment>
<protein>
    <recommendedName>
        <fullName evidence="7">2-succinyl-5-enolpyruvyl-6-hydroxy-3-cyclohexene-1-carboxylate synthase</fullName>
        <shortName evidence="7">SEPHCHC synthase</shortName>
        <ecNumber evidence="7">2.2.1.9</ecNumber>
    </recommendedName>
    <alternativeName>
        <fullName evidence="7">Menaquinone biosynthesis protein MenD</fullName>
    </alternativeName>
</protein>
<comment type="caution">
    <text evidence="11">The sequence shown here is derived from an EMBL/GenBank/DDBJ whole genome shotgun (WGS) entry which is preliminary data.</text>
</comment>